<dbReference type="PANTHER" id="PTHR36307">
    <property type="entry name" value="FLAGELLA BASAL BODY P-RING FORMATION PROTEIN FLGA"/>
    <property type="match status" value="1"/>
</dbReference>
<keyword evidence="1" id="KW-0574">Periplasm</keyword>
<feature type="domain" description="Flagella basal body P-ring formation protein FlgA SAF" evidence="3">
    <location>
        <begin position="91"/>
        <end position="211"/>
    </location>
</feature>
<dbReference type="GO" id="GO:0044780">
    <property type="term" value="P:bacterial-type flagellum assembly"/>
    <property type="evidence" value="ECO:0007669"/>
    <property type="project" value="InterPro"/>
</dbReference>
<dbReference type="PANTHER" id="PTHR36307:SF1">
    <property type="entry name" value="FLAGELLA BASAL BODY P-RING FORMATION PROTEIN FLGA"/>
    <property type="match status" value="1"/>
</dbReference>
<keyword evidence="1" id="KW-1005">Bacterial flagellum biogenesis</keyword>
<dbReference type="InterPro" id="IPR039246">
    <property type="entry name" value="Flagellar_FlgA"/>
</dbReference>
<comment type="caution">
    <text evidence="4">The sequence shown here is derived from an EMBL/GenBank/DDBJ whole genome shotgun (WGS) entry which is preliminary data.</text>
</comment>
<dbReference type="EMBL" id="DSVI01000007">
    <property type="protein sequence ID" value="HGT47673.1"/>
    <property type="molecule type" value="Genomic_DNA"/>
</dbReference>
<dbReference type="CDD" id="cd11614">
    <property type="entry name" value="SAF_CpaB_FlgA_like"/>
    <property type="match status" value="1"/>
</dbReference>
<comment type="subcellular location">
    <subcellularLocation>
        <location evidence="1">Periplasm</location>
    </subcellularLocation>
</comment>
<comment type="function">
    <text evidence="1">Involved in the assembly process of the P-ring formation. It may associate with FlgF on the rod constituting a structure essential for the P-ring assembly or may act as a modulator protein for the P-ring assembly.</text>
</comment>
<keyword evidence="4" id="KW-0969">Cilium</keyword>
<feature type="signal peptide" evidence="2">
    <location>
        <begin position="1"/>
        <end position="15"/>
    </location>
</feature>
<reference evidence="4" key="1">
    <citation type="journal article" date="2020" name="mSystems">
        <title>Genome- and Community-Level Interaction Insights into Carbon Utilization and Element Cycling Functions of Hydrothermarchaeota in Hydrothermal Sediment.</title>
        <authorList>
            <person name="Zhou Z."/>
            <person name="Liu Y."/>
            <person name="Xu W."/>
            <person name="Pan J."/>
            <person name="Luo Z.H."/>
            <person name="Li M."/>
        </authorList>
    </citation>
    <scope>NUCLEOTIDE SEQUENCE [LARGE SCALE GENOMIC DNA]</scope>
    <source>
        <strain evidence="4">SpSt-500</strain>
    </source>
</reference>
<keyword evidence="4" id="KW-0966">Cell projection</keyword>
<evidence type="ECO:0000256" key="1">
    <source>
        <dbReference type="RuleBase" id="RU362063"/>
    </source>
</evidence>
<dbReference type="NCBIfam" id="TIGR03170">
    <property type="entry name" value="flgA_cterm"/>
    <property type="match status" value="1"/>
</dbReference>
<feature type="chain" id="PRO_5032614841" description="Flagella basal body P-ring formation protein FlgA" evidence="2">
    <location>
        <begin position="16"/>
        <end position="212"/>
    </location>
</feature>
<dbReference type="Gene3D" id="2.30.30.760">
    <property type="match status" value="1"/>
</dbReference>
<evidence type="ECO:0000313" key="4">
    <source>
        <dbReference type="EMBL" id="HGT47673.1"/>
    </source>
</evidence>
<protein>
    <recommendedName>
        <fullName evidence="1">Flagella basal body P-ring formation protein FlgA</fullName>
    </recommendedName>
</protein>
<dbReference type="AlphaFoldDB" id="A0A832D132"/>
<organism evidence="4">
    <name type="scientific">Ignavibacterium album</name>
    <dbReference type="NCBI Taxonomy" id="591197"/>
    <lineage>
        <taxon>Bacteria</taxon>
        <taxon>Pseudomonadati</taxon>
        <taxon>Ignavibacteriota</taxon>
        <taxon>Ignavibacteria</taxon>
        <taxon>Ignavibacteriales</taxon>
        <taxon>Ignavibacteriaceae</taxon>
        <taxon>Ignavibacterium</taxon>
    </lineage>
</organism>
<evidence type="ECO:0000256" key="2">
    <source>
        <dbReference type="SAM" id="SignalP"/>
    </source>
</evidence>
<accession>A0A832D132</accession>
<proteinExistence type="inferred from homology"/>
<dbReference type="GO" id="GO:0042597">
    <property type="term" value="C:periplasmic space"/>
    <property type="evidence" value="ECO:0007669"/>
    <property type="project" value="UniProtKB-SubCell"/>
</dbReference>
<gene>
    <name evidence="4" type="primary">flgA</name>
    <name evidence="4" type="ORF">ENS56_06540</name>
</gene>
<dbReference type="InterPro" id="IPR017585">
    <property type="entry name" value="SAF_FlgA"/>
</dbReference>
<name>A0A832D132_9BACT</name>
<keyword evidence="4" id="KW-0282">Flagellum</keyword>
<sequence length="212" mass="23993">MILLLVIMIFVSASAQNFSSEVEKYLNQKLNGYDKIEFSIINDLKHNNYAVDFSRELKINGNIAYLPVRVFDRNKWNNSILTLQLNLYKLVPVATREIKRKEKIDEKSFILQSVNVSSLKSRIIDLSVVQKSLRAKTLIRQGEIITQELVEEVPAIESGSKVIAECIKGSVVISTEAIARQDGRMNEVIDVLTSSNELLKAKVINSQKVLIE</sequence>
<dbReference type="Pfam" id="PF13144">
    <property type="entry name" value="ChapFlgA"/>
    <property type="match status" value="1"/>
</dbReference>
<keyword evidence="2" id="KW-0732">Signal</keyword>
<dbReference type="Gene3D" id="3.90.1210.10">
    <property type="entry name" value="Antifreeze-like/N-acetylneuraminic acid synthase C-terminal domain"/>
    <property type="match status" value="1"/>
</dbReference>
<comment type="similarity">
    <text evidence="1">Belongs to the FlgA family.</text>
</comment>
<evidence type="ECO:0000259" key="3">
    <source>
        <dbReference type="Pfam" id="PF13144"/>
    </source>
</evidence>